<dbReference type="InterPro" id="IPR003593">
    <property type="entry name" value="AAA+_ATPase"/>
</dbReference>
<dbReference type="PROSITE" id="PS00211">
    <property type="entry name" value="ABC_TRANSPORTER_1"/>
    <property type="match status" value="1"/>
</dbReference>
<accession>A0ABV4UDS8</accession>
<keyword evidence="2" id="KW-0813">Transport</keyword>
<reference evidence="9" key="1">
    <citation type="submission" date="2024-06" db="EMBL/GenBank/DDBJ databases">
        <title>Radixoralia hellwigii gen. nov., sp nov., isolated from a root canal in the human oral cavity.</title>
        <authorList>
            <person name="Bartsch S."/>
            <person name="Wittmer A."/>
            <person name="Schulz A.-K."/>
            <person name="Neumann-Schaal M."/>
            <person name="Wolf J."/>
            <person name="Gronow S."/>
            <person name="Tennert C."/>
            <person name="Haecker G."/>
            <person name="Cieplik F."/>
            <person name="Al-Ahmad A."/>
        </authorList>
    </citation>
    <scope>NUCLEOTIDE SEQUENCE [LARGE SCALE GENOMIC DNA]</scope>
    <source>
        <strain evidence="9">Wk13</strain>
    </source>
</reference>
<dbReference type="PANTHER" id="PTHR42734:SF5">
    <property type="entry name" value="IRON TRANSPORT SYSTEM ATP-BINDING PROTEIN HI_0361-RELATED"/>
    <property type="match status" value="1"/>
</dbReference>
<comment type="similarity">
    <text evidence="1">Belongs to the ABC transporter superfamily.</text>
</comment>
<dbReference type="InterPro" id="IPR017871">
    <property type="entry name" value="ABC_transporter-like_CS"/>
</dbReference>
<dbReference type="PROSITE" id="PS50893">
    <property type="entry name" value="ABC_TRANSPORTER_2"/>
    <property type="match status" value="1"/>
</dbReference>
<evidence type="ECO:0000313" key="8">
    <source>
        <dbReference type="EMBL" id="MFA9949633.1"/>
    </source>
</evidence>
<dbReference type="CDD" id="cd03235">
    <property type="entry name" value="ABC_Metallic_Cations"/>
    <property type="match status" value="1"/>
</dbReference>
<feature type="compositionally biased region" description="Basic and acidic residues" evidence="6">
    <location>
        <begin position="267"/>
        <end position="279"/>
    </location>
</feature>
<keyword evidence="3" id="KW-0472">Membrane</keyword>
<dbReference type="PANTHER" id="PTHR42734">
    <property type="entry name" value="METAL TRANSPORT SYSTEM ATP-BINDING PROTEIN TM_0124-RELATED"/>
    <property type="match status" value="1"/>
</dbReference>
<evidence type="ECO:0000256" key="4">
    <source>
        <dbReference type="ARBA" id="ARBA00022741"/>
    </source>
</evidence>
<keyword evidence="3" id="KW-1003">Cell membrane</keyword>
<dbReference type="EMBL" id="JBEUWX010000002">
    <property type="protein sequence ID" value="MFA9949633.1"/>
    <property type="molecule type" value="Genomic_DNA"/>
</dbReference>
<sequence>MRPDSTIAPAAPPIVRFDNLTLGYQRHPAVHHLHGDIAAGSLLAVIGPNGAGKSTLLKGIVGDIAPMEGRVRLHGVERRNIAYLTQQSGVDTAFPIVVHDFVALGLWHEFGAFRGLNRAAQRRIEAAIAAVGLEGLENRPIGHLSGGQLQRARFARLTLQDSPLVLLDEPYSGIDASSARDLAALIQRWNAEGRTIVSVLHDLEHVRRDYPQTLLLAREAVAWSATAEVLSEAHLARARRLAETASETASRSEAEICRANVVGSEHSPLENRRNAHEPR</sequence>
<evidence type="ECO:0000259" key="7">
    <source>
        <dbReference type="PROSITE" id="PS50893"/>
    </source>
</evidence>
<dbReference type="InterPro" id="IPR003439">
    <property type="entry name" value="ABC_transporter-like_ATP-bd"/>
</dbReference>
<keyword evidence="9" id="KW-1185">Reference proteome</keyword>
<proteinExistence type="inferred from homology"/>
<dbReference type="Proteomes" id="UP001574673">
    <property type="component" value="Unassembled WGS sequence"/>
</dbReference>
<evidence type="ECO:0000256" key="5">
    <source>
        <dbReference type="ARBA" id="ARBA00022840"/>
    </source>
</evidence>
<feature type="region of interest" description="Disordered" evidence="6">
    <location>
        <begin position="260"/>
        <end position="279"/>
    </location>
</feature>
<dbReference type="RefSeq" id="WP_418890745.1">
    <property type="nucleotide sequence ID" value="NZ_JBEUWX010000002.1"/>
</dbReference>
<dbReference type="GO" id="GO:0005524">
    <property type="term" value="F:ATP binding"/>
    <property type="evidence" value="ECO:0007669"/>
    <property type="project" value="UniProtKB-KW"/>
</dbReference>
<keyword evidence="5 8" id="KW-0067">ATP-binding</keyword>
<evidence type="ECO:0000256" key="1">
    <source>
        <dbReference type="ARBA" id="ARBA00005417"/>
    </source>
</evidence>
<dbReference type="SMART" id="SM00382">
    <property type="entry name" value="AAA"/>
    <property type="match status" value="1"/>
</dbReference>
<evidence type="ECO:0000256" key="3">
    <source>
        <dbReference type="ARBA" id="ARBA00022475"/>
    </source>
</evidence>
<evidence type="ECO:0000313" key="9">
    <source>
        <dbReference type="Proteomes" id="UP001574673"/>
    </source>
</evidence>
<dbReference type="InterPro" id="IPR027417">
    <property type="entry name" value="P-loop_NTPase"/>
</dbReference>
<organism evidence="8 9">
    <name type="scientific">Dentiradicibacter hellwigii</name>
    <dbReference type="NCBI Taxonomy" id="3149053"/>
    <lineage>
        <taxon>Bacteria</taxon>
        <taxon>Pseudomonadati</taxon>
        <taxon>Pseudomonadota</taxon>
        <taxon>Betaproteobacteria</taxon>
        <taxon>Rhodocyclales</taxon>
        <taxon>Rhodocyclaceae</taxon>
        <taxon>Dentiradicibacter</taxon>
    </lineage>
</organism>
<dbReference type="SUPFAM" id="SSF52540">
    <property type="entry name" value="P-loop containing nucleoside triphosphate hydrolases"/>
    <property type="match status" value="1"/>
</dbReference>
<keyword evidence="4" id="KW-0547">Nucleotide-binding</keyword>
<gene>
    <name evidence="8" type="ORF">ABCS64_04700</name>
</gene>
<comment type="caution">
    <text evidence="8">The sequence shown here is derived from an EMBL/GenBank/DDBJ whole genome shotgun (WGS) entry which is preliminary data.</text>
</comment>
<name>A0ABV4UDS8_9RHOO</name>
<dbReference type="Pfam" id="PF00005">
    <property type="entry name" value="ABC_tran"/>
    <property type="match status" value="1"/>
</dbReference>
<feature type="domain" description="ABC transporter" evidence="7">
    <location>
        <begin position="15"/>
        <end position="243"/>
    </location>
</feature>
<evidence type="ECO:0000256" key="2">
    <source>
        <dbReference type="ARBA" id="ARBA00022448"/>
    </source>
</evidence>
<evidence type="ECO:0000256" key="6">
    <source>
        <dbReference type="SAM" id="MobiDB-lite"/>
    </source>
</evidence>
<dbReference type="InterPro" id="IPR050153">
    <property type="entry name" value="Metal_Ion_Import_ABC"/>
</dbReference>
<dbReference type="Gene3D" id="3.40.50.300">
    <property type="entry name" value="P-loop containing nucleotide triphosphate hydrolases"/>
    <property type="match status" value="1"/>
</dbReference>
<protein>
    <submittedName>
        <fullName evidence="8">ABC transporter ATP-binding protein</fullName>
    </submittedName>
</protein>